<evidence type="ECO:0000313" key="10">
    <source>
        <dbReference type="Proteomes" id="UP000800200"/>
    </source>
</evidence>
<protein>
    <recommendedName>
        <fullName evidence="8">Rhodopsin domain-containing protein</fullName>
    </recommendedName>
</protein>
<keyword evidence="4 7" id="KW-0472">Membrane</keyword>
<evidence type="ECO:0000256" key="5">
    <source>
        <dbReference type="ARBA" id="ARBA00038359"/>
    </source>
</evidence>
<sequence>MTDDNANLPVANRPETVLGTTITFLLVALIAVTLRLYVRYKERLWGWDDFFVFMAGLSTTAGSTITCVMPTTGMGKHFWTLDDAHITEYFKHIWSSNVTYTASTTFIKLAILLQYLRLFDMQSAVARRLSKSMIVLVALWGITFFCLALFACMPIAKNWNFTLPGKCVAWGSKDGDTLFASFAAHSASNMLLDILVLVLPIPFLKSLRMKGRTRMGIVGLFVMGGIVAVLSVARMFALSLKRAGTVPVFDPTFAAPAVYIFSILEINIAILCASIPIFWPFVSSLAANKILVVNEIEVRTDIRDSHGIGLAEQGSSYGGVPEPEVTGRTSRMSVIMSTKVDKISRSNSKHHKQKPSNSSSHNTAPIELGRRISQDSSRNLAHHQSNGSLSTSTYVQDWVCPDFDKQTGGNTYTTTVERAEVPFDHIRALEK</sequence>
<gene>
    <name evidence="9" type="ORF">K469DRAFT_549466</name>
</gene>
<evidence type="ECO:0000256" key="2">
    <source>
        <dbReference type="ARBA" id="ARBA00022692"/>
    </source>
</evidence>
<feature type="transmembrane region" description="Helical" evidence="7">
    <location>
        <begin position="50"/>
        <end position="73"/>
    </location>
</feature>
<keyword evidence="10" id="KW-1185">Reference proteome</keyword>
<dbReference type="EMBL" id="ML994612">
    <property type="protein sequence ID" value="KAF2194140.1"/>
    <property type="molecule type" value="Genomic_DNA"/>
</dbReference>
<evidence type="ECO:0000256" key="1">
    <source>
        <dbReference type="ARBA" id="ARBA00004141"/>
    </source>
</evidence>
<feature type="transmembrane region" description="Helical" evidence="7">
    <location>
        <begin position="182"/>
        <end position="204"/>
    </location>
</feature>
<dbReference type="Proteomes" id="UP000800200">
    <property type="component" value="Unassembled WGS sequence"/>
</dbReference>
<comment type="subcellular location">
    <subcellularLocation>
        <location evidence="1">Membrane</location>
        <topology evidence="1">Multi-pass membrane protein</topology>
    </subcellularLocation>
</comment>
<feature type="transmembrane region" description="Helical" evidence="7">
    <location>
        <begin position="17"/>
        <end position="38"/>
    </location>
</feature>
<reference evidence="9" key="1">
    <citation type="journal article" date="2020" name="Stud. Mycol.">
        <title>101 Dothideomycetes genomes: a test case for predicting lifestyles and emergence of pathogens.</title>
        <authorList>
            <person name="Haridas S."/>
            <person name="Albert R."/>
            <person name="Binder M."/>
            <person name="Bloem J."/>
            <person name="Labutti K."/>
            <person name="Salamov A."/>
            <person name="Andreopoulos B."/>
            <person name="Baker S."/>
            <person name="Barry K."/>
            <person name="Bills G."/>
            <person name="Bluhm B."/>
            <person name="Cannon C."/>
            <person name="Castanera R."/>
            <person name="Culley D."/>
            <person name="Daum C."/>
            <person name="Ezra D."/>
            <person name="Gonzalez J."/>
            <person name="Henrissat B."/>
            <person name="Kuo A."/>
            <person name="Liang C."/>
            <person name="Lipzen A."/>
            <person name="Lutzoni F."/>
            <person name="Magnuson J."/>
            <person name="Mondo S."/>
            <person name="Nolan M."/>
            <person name="Ohm R."/>
            <person name="Pangilinan J."/>
            <person name="Park H.-J."/>
            <person name="Ramirez L."/>
            <person name="Alfaro M."/>
            <person name="Sun H."/>
            <person name="Tritt A."/>
            <person name="Yoshinaga Y."/>
            <person name="Zwiers L.-H."/>
            <person name="Turgeon B."/>
            <person name="Goodwin S."/>
            <person name="Spatafora J."/>
            <person name="Crous P."/>
            <person name="Grigoriev I."/>
        </authorList>
    </citation>
    <scope>NUCLEOTIDE SEQUENCE</scope>
    <source>
        <strain evidence="9">CBS 207.26</strain>
    </source>
</reference>
<evidence type="ECO:0000313" key="9">
    <source>
        <dbReference type="EMBL" id="KAF2194140.1"/>
    </source>
</evidence>
<evidence type="ECO:0000256" key="3">
    <source>
        <dbReference type="ARBA" id="ARBA00022989"/>
    </source>
</evidence>
<feature type="transmembrane region" description="Helical" evidence="7">
    <location>
        <begin position="216"/>
        <end position="237"/>
    </location>
</feature>
<dbReference type="OrthoDB" id="61113at2759"/>
<keyword evidence="3 7" id="KW-1133">Transmembrane helix</keyword>
<evidence type="ECO:0000256" key="7">
    <source>
        <dbReference type="SAM" id="Phobius"/>
    </source>
</evidence>
<dbReference type="Pfam" id="PF20684">
    <property type="entry name" value="Fung_rhodopsin"/>
    <property type="match status" value="1"/>
</dbReference>
<evidence type="ECO:0000256" key="4">
    <source>
        <dbReference type="ARBA" id="ARBA00023136"/>
    </source>
</evidence>
<dbReference type="GO" id="GO:0016020">
    <property type="term" value="C:membrane"/>
    <property type="evidence" value="ECO:0007669"/>
    <property type="project" value="UniProtKB-SubCell"/>
</dbReference>
<dbReference type="AlphaFoldDB" id="A0A6A6EVM0"/>
<proteinExistence type="inferred from homology"/>
<feature type="transmembrane region" description="Helical" evidence="7">
    <location>
        <begin position="134"/>
        <end position="156"/>
    </location>
</feature>
<comment type="similarity">
    <text evidence="5">Belongs to the SAT4 family.</text>
</comment>
<keyword evidence="2 7" id="KW-0812">Transmembrane</keyword>
<feature type="domain" description="Rhodopsin" evidence="8">
    <location>
        <begin position="34"/>
        <end position="283"/>
    </location>
</feature>
<evidence type="ECO:0000256" key="6">
    <source>
        <dbReference type="SAM" id="MobiDB-lite"/>
    </source>
</evidence>
<feature type="transmembrane region" description="Helical" evidence="7">
    <location>
        <begin position="93"/>
        <end position="113"/>
    </location>
</feature>
<evidence type="ECO:0000259" key="8">
    <source>
        <dbReference type="Pfam" id="PF20684"/>
    </source>
</evidence>
<dbReference type="PANTHER" id="PTHR33048:SF47">
    <property type="entry name" value="INTEGRAL MEMBRANE PROTEIN-RELATED"/>
    <property type="match status" value="1"/>
</dbReference>
<organism evidence="9 10">
    <name type="scientific">Zopfia rhizophila CBS 207.26</name>
    <dbReference type="NCBI Taxonomy" id="1314779"/>
    <lineage>
        <taxon>Eukaryota</taxon>
        <taxon>Fungi</taxon>
        <taxon>Dikarya</taxon>
        <taxon>Ascomycota</taxon>
        <taxon>Pezizomycotina</taxon>
        <taxon>Dothideomycetes</taxon>
        <taxon>Dothideomycetes incertae sedis</taxon>
        <taxon>Zopfiaceae</taxon>
        <taxon>Zopfia</taxon>
    </lineage>
</organism>
<dbReference type="InterPro" id="IPR049326">
    <property type="entry name" value="Rhodopsin_dom_fungi"/>
</dbReference>
<dbReference type="InterPro" id="IPR052337">
    <property type="entry name" value="SAT4-like"/>
</dbReference>
<name>A0A6A6EVM0_9PEZI</name>
<accession>A0A6A6EVM0</accession>
<feature type="transmembrane region" description="Helical" evidence="7">
    <location>
        <begin position="257"/>
        <end position="279"/>
    </location>
</feature>
<feature type="region of interest" description="Disordered" evidence="6">
    <location>
        <begin position="342"/>
        <end position="366"/>
    </location>
</feature>
<dbReference type="PANTHER" id="PTHR33048">
    <property type="entry name" value="PTH11-LIKE INTEGRAL MEMBRANE PROTEIN (AFU_ORTHOLOGUE AFUA_5G11245)"/>
    <property type="match status" value="1"/>
</dbReference>